<dbReference type="InterPro" id="IPR025484">
    <property type="entry name" value="DUF4376"/>
</dbReference>
<dbReference type="Proteomes" id="UP000237082">
    <property type="component" value="Unassembled WGS sequence"/>
</dbReference>
<organism evidence="2 3">
    <name type="scientific">Chromobacterium alticapitis</name>
    <dbReference type="NCBI Taxonomy" id="2073169"/>
    <lineage>
        <taxon>Bacteria</taxon>
        <taxon>Pseudomonadati</taxon>
        <taxon>Pseudomonadota</taxon>
        <taxon>Betaproteobacteria</taxon>
        <taxon>Neisseriales</taxon>
        <taxon>Chromobacteriaceae</taxon>
        <taxon>Chromobacterium</taxon>
    </lineage>
</organism>
<keyword evidence="3" id="KW-1185">Reference proteome</keyword>
<reference evidence="3" key="1">
    <citation type="submission" date="2018-02" db="EMBL/GenBank/DDBJ databases">
        <authorList>
            <person name="O'Hara-Hanley K."/>
            <person name="Soby S."/>
        </authorList>
    </citation>
    <scope>NUCLEOTIDE SEQUENCE [LARGE SCALE GENOMIC DNA]</scope>
    <source>
        <strain evidence="3">MWU14-2602</strain>
    </source>
</reference>
<dbReference type="AlphaFoldDB" id="A0A2S5DAM9"/>
<comment type="caution">
    <text evidence="2">The sequence shown here is derived from an EMBL/GenBank/DDBJ whole genome shotgun (WGS) entry which is preliminary data.</text>
</comment>
<gene>
    <name evidence="2" type="ORF">C2I19_20255</name>
</gene>
<protein>
    <recommendedName>
        <fullName evidence="1">DUF4376 domain-containing protein</fullName>
    </recommendedName>
</protein>
<evidence type="ECO:0000313" key="2">
    <source>
        <dbReference type="EMBL" id="POZ60160.1"/>
    </source>
</evidence>
<feature type="domain" description="DUF4376" evidence="1">
    <location>
        <begin position="69"/>
        <end position="185"/>
    </location>
</feature>
<sequence length="189" mass="20374">MGQKLAAYDAHGEITAFYDSIESPPVDGVDAIPITDAEWQACLSQPGWAVADGKLFAPRLPSAAAQLRQAQRAQCQRLQAACESAITASFPSMALGPQPCVYGSQLTDQNNLLSALSAAQGQSANWTTLLWCADGKGDWSFLPHTAEQVMRVNQDWVAFRTMQQQKYASLMAQVAAAATVQAVQAVDWR</sequence>
<name>A0A2S5DAM9_9NEIS</name>
<dbReference type="Pfam" id="PF14301">
    <property type="entry name" value="DUF4376"/>
    <property type="match status" value="1"/>
</dbReference>
<proteinExistence type="predicted"/>
<accession>A0A2S5DAM9</accession>
<dbReference type="EMBL" id="PQWB01000164">
    <property type="protein sequence ID" value="POZ60160.1"/>
    <property type="molecule type" value="Genomic_DNA"/>
</dbReference>
<evidence type="ECO:0000313" key="3">
    <source>
        <dbReference type="Proteomes" id="UP000237082"/>
    </source>
</evidence>
<evidence type="ECO:0000259" key="1">
    <source>
        <dbReference type="Pfam" id="PF14301"/>
    </source>
</evidence>